<dbReference type="Pfam" id="PF00202">
    <property type="entry name" value="Aminotran_3"/>
    <property type="match status" value="1"/>
</dbReference>
<dbReference type="InterPro" id="IPR005814">
    <property type="entry name" value="Aminotrans_3"/>
</dbReference>
<dbReference type="SUPFAM" id="SSF53383">
    <property type="entry name" value="PLP-dependent transferases"/>
    <property type="match status" value="1"/>
</dbReference>
<keyword evidence="4" id="KW-0028">Amino-acid biosynthesis</keyword>
<accession>A0A154L877</accession>
<dbReference type="PIRSF" id="PIRSF000521">
    <property type="entry name" value="Transaminase_4ab_Lys_Orn"/>
    <property type="match status" value="1"/>
</dbReference>
<dbReference type="FunFam" id="3.40.640.10:FF:000004">
    <property type="entry name" value="Acetylornithine aminotransferase"/>
    <property type="match status" value="1"/>
</dbReference>
<evidence type="ECO:0000256" key="4">
    <source>
        <dbReference type="HAMAP-Rule" id="MF_01107"/>
    </source>
</evidence>
<comment type="cofactor">
    <cofactor evidence="4">
        <name>pyridoxal 5'-phosphate</name>
        <dbReference type="ChEBI" id="CHEBI:597326"/>
    </cofactor>
    <text evidence="4">Binds 1 pyridoxal phosphate per subunit.</text>
</comment>
<comment type="miscellaneous">
    <text evidence="4">May also have succinyldiaminopimelate aminotransferase activity, thus carrying out the corresponding step in lysine biosynthesis.</text>
</comment>
<evidence type="ECO:0000256" key="1">
    <source>
        <dbReference type="ARBA" id="ARBA00022576"/>
    </source>
</evidence>
<dbReference type="GO" id="GO:0005737">
    <property type="term" value="C:cytoplasm"/>
    <property type="evidence" value="ECO:0007669"/>
    <property type="project" value="UniProtKB-SubCell"/>
</dbReference>
<keyword evidence="4" id="KW-0055">Arginine biosynthesis</keyword>
<dbReference type="PROSITE" id="PS00600">
    <property type="entry name" value="AA_TRANSFER_CLASS_3"/>
    <property type="match status" value="1"/>
</dbReference>
<dbReference type="InterPro" id="IPR015421">
    <property type="entry name" value="PyrdxlP-dep_Trfase_major"/>
</dbReference>
<dbReference type="EMBL" id="LPVY01000005">
    <property type="protein sequence ID" value="KZB66586.1"/>
    <property type="molecule type" value="Genomic_DNA"/>
</dbReference>
<evidence type="ECO:0000313" key="6">
    <source>
        <dbReference type="Proteomes" id="UP000076335"/>
    </source>
</evidence>
<organism evidence="5 6">
    <name type="scientific">Thalassospira lucentensis</name>
    <dbReference type="NCBI Taxonomy" id="168935"/>
    <lineage>
        <taxon>Bacteria</taxon>
        <taxon>Pseudomonadati</taxon>
        <taxon>Pseudomonadota</taxon>
        <taxon>Alphaproteobacteria</taxon>
        <taxon>Rhodospirillales</taxon>
        <taxon>Thalassospiraceae</taxon>
        <taxon>Thalassospira</taxon>
    </lineage>
</organism>
<dbReference type="Proteomes" id="UP000076335">
    <property type="component" value="Unassembled WGS sequence"/>
</dbReference>
<comment type="similarity">
    <text evidence="4">Belongs to the class-III pyridoxal-phosphate-dependent aminotransferase family. ArgD subfamily.</text>
</comment>
<dbReference type="HAMAP" id="MF_01107">
    <property type="entry name" value="ArgD_aminotrans_3"/>
    <property type="match status" value="1"/>
</dbReference>
<comment type="subcellular location">
    <subcellularLocation>
        <location evidence="4">Cytoplasm</location>
    </subcellularLocation>
</comment>
<feature type="modified residue" description="N6-(pyridoxal phosphate)lysine" evidence="4">
    <location>
        <position position="243"/>
    </location>
</feature>
<sequence length="390" mass="41559">MITPVMPTYARADLAFEKGEGPYLYAQDGRRFLDFGSGIAVNTLGHAHPHLVEALTEQAKKVWHTSNLYRIPGQEKLAARLVENTFADTVFFCNSGAEANEAGIKMLRRFQYVSGHAEKNRILVATNAFHGRTLGTLTAGYSDKYREGFGPMPDGFDRVAFGNLNELRDAITPETAGILVEPIQGEGGICKAPEGYLEGLRKAADEFGLLVMFDEVQTGVGRTGKLYAYEWSDMKPDLISSAKGLGGGFPVGALLATERAAQALPAGMHGTTFGGNPLAMAAANAVLDVILKPGFMDNVLAMSQLIRDGLAAIARKHPGFIAEVRGMGLLLGMKTVPTNVDVVAKLRELGLLTVPAGDNVVRLLPPLNITKTHVDEALAAIDAAAAALAQ</sequence>
<keyword evidence="3 4" id="KW-0663">Pyridoxal phosphate</keyword>
<dbReference type="NCBIfam" id="NF002325">
    <property type="entry name" value="PRK01278.1"/>
    <property type="match status" value="1"/>
</dbReference>
<evidence type="ECO:0000256" key="2">
    <source>
        <dbReference type="ARBA" id="ARBA00022679"/>
    </source>
</evidence>
<dbReference type="AlphaFoldDB" id="A0A154L877"/>
<dbReference type="InterPro" id="IPR015424">
    <property type="entry name" value="PyrdxlP-dep_Trfase"/>
</dbReference>
<feature type="binding site" evidence="4">
    <location>
        <begin position="214"/>
        <end position="217"/>
    </location>
    <ligand>
        <name>pyridoxal 5'-phosphate</name>
        <dbReference type="ChEBI" id="CHEBI:597326"/>
    </ligand>
</feature>
<dbReference type="InterPro" id="IPR050103">
    <property type="entry name" value="Class-III_PLP-dep_AT"/>
</dbReference>
<dbReference type="PANTHER" id="PTHR11986">
    <property type="entry name" value="AMINOTRANSFERASE CLASS III"/>
    <property type="match status" value="1"/>
</dbReference>
<comment type="subunit">
    <text evidence="4">Homodimer.</text>
</comment>
<keyword evidence="4" id="KW-0963">Cytoplasm</keyword>
<dbReference type="GO" id="GO:0030170">
    <property type="term" value="F:pyridoxal phosphate binding"/>
    <property type="evidence" value="ECO:0007669"/>
    <property type="project" value="InterPro"/>
</dbReference>
<dbReference type="GO" id="GO:0003992">
    <property type="term" value="F:N2-acetyl-L-ornithine:2-oxoglutarate 5-aminotransferase activity"/>
    <property type="evidence" value="ECO:0007669"/>
    <property type="project" value="UniProtKB-UniRule"/>
</dbReference>
<dbReference type="CDD" id="cd00610">
    <property type="entry name" value="OAT_like"/>
    <property type="match status" value="1"/>
</dbReference>
<keyword evidence="2 4" id="KW-0808">Transferase</keyword>
<comment type="catalytic activity">
    <reaction evidence="4">
        <text>N(2)-acetyl-L-ornithine + 2-oxoglutarate = N-acetyl-L-glutamate 5-semialdehyde + L-glutamate</text>
        <dbReference type="Rhea" id="RHEA:18049"/>
        <dbReference type="ChEBI" id="CHEBI:16810"/>
        <dbReference type="ChEBI" id="CHEBI:29123"/>
        <dbReference type="ChEBI" id="CHEBI:29985"/>
        <dbReference type="ChEBI" id="CHEBI:57805"/>
        <dbReference type="EC" id="2.6.1.11"/>
    </reaction>
</comment>
<dbReference type="Gene3D" id="3.40.640.10">
    <property type="entry name" value="Type I PLP-dependent aspartate aminotransferase-like (Major domain)"/>
    <property type="match status" value="1"/>
</dbReference>
<evidence type="ECO:0000313" key="5">
    <source>
        <dbReference type="EMBL" id="KZB66586.1"/>
    </source>
</evidence>
<feature type="binding site" evidence="4">
    <location>
        <position position="129"/>
    </location>
    <ligand>
        <name>pyridoxal 5'-phosphate</name>
        <dbReference type="ChEBI" id="CHEBI:597326"/>
    </ligand>
</feature>
<dbReference type="Gene3D" id="3.90.1150.10">
    <property type="entry name" value="Aspartate Aminotransferase, domain 1"/>
    <property type="match status" value="1"/>
</dbReference>
<gene>
    <name evidence="4" type="primary">argD</name>
    <name evidence="5" type="ORF">AUP42_13580</name>
</gene>
<feature type="binding site" evidence="4">
    <location>
        <position position="271"/>
    </location>
    <ligand>
        <name>N(2)-acetyl-L-ornithine</name>
        <dbReference type="ChEBI" id="CHEBI:57805"/>
    </ligand>
</feature>
<proteinExistence type="inferred from homology"/>
<keyword evidence="1 4" id="KW-0032">Aminotransferase</keyword>
<feature type="binding site" evidence="4">
    <location>
        <begin position="96"/>
        <end position="97"/>
    </location>
    <ligand>
        <name>pyridoxal 5'-phosphate</name>
        <dbReference type="ChEBI" id="CHEBI:597326"/>
    </ligand>
</feature>
<protein>
    <recommendedName>
        <fullName evidence="4">Acetylornithine aminotransferase</fullName>
        <shortName evidence="4">ACOAT</shortName>
        <ecNumber evidence="4">2.6.1.11</ecNumber>
    </recommendedName>
</protein>
<evidence type="ECO:0000256" key="3">
    <source>
        <dbReference type="ARBA" id="ARBA00022898"/>
    </source>
</evidence>
<dbReference type="InterPro" id="IPR049704">
    <property type="entry name" value="Aminotrans_3_PPA_site"/>
</dbReference>
<dbReference type="EC" id="2.6.1.11" evidence="4"/>
<feature type="binding site" evidence="4">
    <location>
        <position position="272"/>
    </location>
    <ligand>
        <name>pyridoxal 5'-phosphate</name>
        <dbReference type="ChEBI" id="CHEBI:597326"/>
    </ligand>
</feature>
<feature type="binding site" evidence="4">
    <location>
        <position position="132"/>
    </location>
    <ligand>
        <name>N(2)-acetyl-L-ornithine</name>
        <dbReference type="ChEBI" id="CHEBI:57805"/>
    </ligand>
</feature>
<comment type="caution">
    <text evidence="5">The sequence shown here is derived from an EMBL/GenBank/DDBJ whole genome shotgun (WGS) entry which is preliminary data.</text>
</comment>
<dbReference type="InterPro" id="IPR015422">
    <property type="entry name" value="PyrdxlP-dep_Trfase_small"/>
</dbReference>
<dbReference type="GO" id="GO:0006526">
    <property type="term" value="P:L-arginine biosynthetic process"/>
    <property type="evidence" value="ECO:0007669"/>
    <property type="project" value="UniProtKB-UniRule"/>
</dbReference>
<comment type="pathway">
    <text evidence="4">Amino-acid biosynthesis; L-arginine biosynthesis; N(2)-acetyl-L-ornithine from L-glutamate: step 4/4.</text>
</comment>
<dbReference type="NCBIfam" id="TIGR00707">
    <property type="entry name" value="argD"/>
    <property type="match status" value="1"/>
</dbReference>
<name>A0A154L877_9PROT</name>
<dbReference type="UniPathway" id="UPA00068">
    <property type="reaction ID" value="UER00109"/>
</dbReference>
<reference evidence="5 6" key="1">
    <citation type="submission" date="2015-12" db="EMBL/GenBank/DDBJ databases">
        <title>Genome sequence of Thalassospira lucentensis MCCC 1A02072.</title>
        <authorList>
            <person name="Lu L."/>
            <person name="Lai Q."/>
            <person name="Shao Z."/>
            <person name="Qian P."/>
        </authorList>
    </citation>
    <scope>NUCLEOTIDE SEQUENCE [LARGE SCALE GENOMIC DNA]</scope>
    <source>
        <strain evidence="5 6">MCCC 1A02072</strain>
    </source>
</reference>
<dbReference type="InterPro" id="IPR004636">
    <property type="entry name" value="AcOrn/SuccOrn_fam"/>
</dbReference>
<dbReference type="GO" id="GO:0042802">
    <property type="term" value="F:identical protein binding"/>
    <property type="evidence" value="ECO:0007669"/>
    <property type="project" value="TreeGrafter"/>
</dbReference>
<dbReference type="PANTHER" id="PTHR11986:SF113">
    <property type="entry name" value="SUCCINYLORNITHINE TRANSAMINASE"/>
    <property type="match status" value="1"/>
</dbReference>